<name>A0ABV5T3X9_9MICO</name>
<comment type="caution">
    <text evidence="5">The sequence shown here is derived from an EMBL/GenBank/DDBJ whole genome shotgun (WGS) entry which is preliminary data.</text>
</comment>
<feature type="region of interest" description="Disordered" evidence="4">
    <location>
        <begin position="120"/>
        <end position="179"/>
    </location>
</feature>
<keyword evidence="1 2" id="KW-0238">DNA-binding</keyword>
<accession>A0ABV5T3X9</accession>
<dbReference type="PANTHER" id="PTHR10302">
    <property type="entry name" value="SINGLE-STRANDED DNA-BINDING PROTEIN"/>
    <property type="match status" value="1"/>
</dbReference>
<dbReference type="PROSITE" id="PS50935">
    <property type="entry name" value="SSB"/>
    <property type="match status" value="1"/>
</dbReference>
<dbReference type="InterPro" id="IPR000424">
    <property type="entry name" value="Primosome_PriB/ssb"/>
</dbReference>
<dbReference type="InterPro" id="IPR012340">
    <property type="entry name" value="NA-bd_OB-fold"/>
</dbReference>
<evidence type="ECO:0000313" key="6">
    <source>
        <dbReference type="Proteomes" id="UP001589611"/>
    </source>
</evidence>
<dbReference type="Pfam" id="PF00436">
    <property type="entry name" value="SSB"/>
    <property type="match status" value="1"/>
</dbReference>
<dbReference type="Gene3D" id="2.40.50.140">
    <property type="entry name" value="Nucleic acid-binding proteins"/>
    <property type="match status" value="1"/>
</dbReference>
<gene>
    <name evidence="5" type="ORF">ACFFPJ_16045</name>
</gene>
<protein>
    <recommendedName>
        <fullName evidence="3">Single-stranded DNA-binding protein</fullName>
    </recommendedName>
</protein>
<dbReference type="EMBL" id="JBHMBE010000009">
    <property type="protein sequence ID" value="MFB9647307.1"/>
    <property type="molecule type" value="Genomic_DNA"/>
</dbReference>
<dbReference type="InterPro" id="IPR011344">
    <property type="entry name" value="ssDNA-bd"/>
</dbReference>
<sequence>MSDTITIVGIIGTDPERKSPNGLPITTFRVASPQRRFDRATGAWTDSGTNWYTVSAYRRLAEHAFASLRKKDRVILTGRLRIRSWDTGESKGTAMEIDLEAIGHDLFWGTSVFTRDAPAAVASPSEPGADAWAPAEAADPAWGSPAQQSTGADALTSPAPAPTDVPPAQLALAGAEVPF</sequence>
<evidence type="ECO:0000256" key="2">
    <source>
        <dbReference type="PROSITE-ProRule" id="PRU00252"/>
    </source>
</evidence>
<organism evidence="5 6">
    <name type="scientific">Microbacterium terregens</name>
    <dbReference type="NCBI Taxonomy" id="69363"/>
    <lineage>
        <taxon>Bacteria</taxon>
        <taxon>Bacillati</taxon>
        <taxon>Actinomycetota</taxon>
        <taxon>Actinomycetes</taxon>
        <taxon>Micrococcales</taxon>
        <taxon>Microbacteriaceae</taxon>
        <taxon>Microbacterium</taxon>
    </lineage>
</organism>
<proteinExistence type="predicted"/>
<dbReference type="GO" id="GO:0003677">
    <property type="term" value="F:DNA binding"/>
    <property type="evidence" value="ECO:0007669"/>
    <property type="project" value="UniProtKB-KW"/>
</dbReference>
<evidence type="ECO:0000256" key="1">
    <source>
        <dbReference type="ARBA" id="ARBA00023125"/>
    </source>
</evidence>
<evidence type="ECO:0000256" key="3">
    <source>
        <dbReference type="RuleBase" id="RU000524"/>
    </source>
</evidence>
<dbReference type="SUPFAM" id="SSF50249">
    <property type="entry name" value="Nucleic acid-binding proteins"/>
    <property type="match status" value="1"/>
</dbReference>
<keyword evidence="6" id="KW-1185">Reference proteome</keyword>
<reference evidence="5 6" key="1">
    <citation type="submission" date="2024-09" db="EMBL/GenBank/DDBJ databases">
        <authorList>
            <person name="Sun Q."/>
            <person name="Mori K."/>
        </authorList>
    </citation>
    <scope>NUCLEOTIDE SEQUENCE [LARGE SCALE GENOMIC DNA]</scope>
    <source>
        <strain evidence="5 6">JCM 1342</strain>
    </source>
</reference>
<dbReference type="RefSeq" id="WP_344713649.1">
    <property type="nucleotide sequence ID" value="NZ_BAAAWH010000001.1"/>
</dbReference>
<feature type="compositionally biased region" description="Low complexity" evidence="4">
    <location>
        <begin position="126"/>
        <end position="143"/>
    </location>
</feature>
<dbReference type="NCBIfam" id="TIGR00621">
    <property type="entry name" value="ssb"/>
    <property type="match status" value="1"/>
</dbReference>
<evidence type="ECO:0000256" key="4">
    <source>
        <dbReference type="SAM" id="MobiDB-lite"/>
    </source>
</evidence>
<dbReference type="Proteomes" id="UP001589611">
    <property type="component" value="Unassembled WGS sequence"/>
</dbReference>
<evidence type="ECO:0000313" key="5">
    <source>
        <dbReference type="EMBL" id="MFB9647307.1"/>
    </source>
</evidence>
<dbReference type="PANTHER" id="PTHR10302:SF27">
    <property type="entry name" value="SINGLE-STRANDED DNA-BINDING PROTEIN"/>
    <property type="match status" value="1"/>
</dbReference>
<dbReference type="CDD" id="cd04496">
    <property type="entry name" value="SSB_OBF"/>
    <property type="match status" value="1"/>
</dbReference>